<dbReference type="EMBL" id="RQZD01000098">
    <property type="protein sequence ID" value="RRD33625.1"/>
    <property type="molecule type" value="Genomic_DNA"/>
</dbReference>
<dbReference type="InterPro" id="IPR036188">
    <property type="entry name" value="FAD/NAD-bd_sf"/>
</dbReference>
<evidence type="ECO:0000313" key="1">
    <source>
        <dbReference type="EMBL" id="RRD33625.1"/>
    </source>
</evidence>
<proteinExistence type="predicted"/>
<accession>A0A3P1VJ41</accession>
<organism evidence="1">
    <name type="scientific">Fusobacterium nucleatum</name>
    <dbReference type="NCBI Taxonomy" id="851"/>
    <lineage>
        <taxon>Bacteria</taxon>
        <taxon>Fusobacteriati</taxon>
        <taxon>Fusobacteriota</taxon>
        <taxon>Fusobacteriia</taxon>
        <taxon>Fusobacteriales</taxon>
        <taxon>Fusobacteriaceae</taxon>
        <taxon>Fusobacterium</taxon>
    </lineage>
</organism>
<dbReference type="AlphaFoldDB" id="A0A3P1VJ41"/>
<dbReference type="SUPFAM" id="SSF51905">
    <property type="entry name" value="FAD/NAD(P)-binding domain"/>
    <property type="match status" value="1"/>
</dbReference>
<dbReference type="Gene3D" id="3.50.50.60">
    <property type="entry name" value="FAD/NAD(P)-binding domain"/>
    <property type="match status" value="1"/>
</dbReference>
<dbReference type="PANTHER" id="PTHR43734">
    <property type="entry name" value="PHYTOENE DESATURASE"/>
    <property type="match status" value="1"/>
</dbReference>
<dbReference type="PRINTS" id="PR00419">
    <property type="entry name" value="ADXRDTASE"/>
</dbReference>
<reference evidence="1" key="1">
    <citation type="submission" date="2018-11" db="EMBL/GenBank/DDBJ databases">
        <title>Genomes From Bacteria Associated with the Canine Oral Cavity: a Test Case for Automated Genome-Based Taxonomic Assignment.</title>
        <authorList>
            <person name="Coil D.A."/>
            <person name="Jospin G."/>
            <person name="Darling A.E."/>
            <person name="Wallis C."/>
            <person name="Davis I.J."/>
            <person name="Harris S."/>
            <person name="Eisen J.A."/>
            <person name="Holcombe L.J."/>
            <person name="O'Flynn C."/>
        </authorList>
    </citation>
    <scope>NUCLEOTIDE SEQUENCE [LARGE SCALE GENOMIC DNA]</scope>
    <source>
        <strain evidence="1">OH5060</strain>
    </source>
</reference>
<dbReference type="PANTHER" id="PTHR43734:SF1">
    <property type="entry name" value="PHYTOENE DESATURASE"/>
    <property type="match status" value="1"/>
</dbReference>
<feature type="non-terminal residue" evidence="1">
    <location>
        <position position="54"/>
    </location>
</feature>
<sequence length="54" mass="5663">MKIAVIGGGVSGLAAASRLAANGHQVDLYEKNQQIGGRMNQIKQDGFTFDMGPT</sequence>
<protein>
    <submittedName>
        <fullName evidence="1">FAD-dependent oxidoreductase</fullName>
    </submittedName>
</protein>
<dbReference type="Pfam" id="PF13450">
    <property type="entry name" value="NAD_binding_8"/>
    <property type="match status" value="1"/>
</dbReference>
<comment type="caution">
    <text evidence="1">The sequence shown here is derived from an EMBL/GenBank/DDBJ whole genome shotgun (WGS) entry which is preliminary data.</text>
</comment>
<gene>
    <name evidence="1" type="ORF">EII28_12235</name>
</gene>
<name>A0A3P1VJ41_FUSNU</name>